<feature type="domain" description="Sialidase" evidence="2">
    <location>
        <begin position="5"/>
        <end position="173"/>
    </location>
</feature>
<feature type="non-terminal residue" evidence="4">
    <location>
        <position position="1"/>
    </location>
</feature>
<feature type="region of interest" description="Disordered" evidence="1">
    <location>
        <begin position="452"/>
        <end position="557"/>
    </location>
</feature>
<dbReference type="Pfam" id="PF22925">
    <property type="entry name" value="TS_C"/>
    <property type="match status" value="1"/>
</dbReference>
<proteinExistence type="predicted"/>
<dbReference type="EMBL" id="MKKU01000905">
    <property type="protein sequence ID" value="RNF00136.1"/>
    <property type="molecule type" value="Genomic_DNA"/>
</dbReference>
<dbReference type="Pfam" id="PF13859">
    <property type="entry name" value="BNR_3"/>
    <property type="match status" value="1"/>
</dbReference>
<reference evidence="4 5" key="1">
    <citation type="journal article" date="2018" name="BMC Genomics">
        <title>Genomic comparison of Trypanosoma conorhini and Trypanosoma rangeli to Trypanosoma cruzi strains of high and low virulence.</title>
        <authorList>
            <person name="Bradwell K.R."/>
            <person name="Koparde V.N."/>
            <person name="Matveyev A.V."/>
            <person name="Serrano M.G."/>
            <person name="Alves J.M."/>
            <person name="Parikh H."/>
            <person name="Huang B."/>
            <person name="Lee V."/>
            <person name="Espinosa-Alvarez O."/>
            <person name="Ortiz P.A."/>
            <person name="Costa-Martins A.G."/>
            <person name="Teixeira M.M."/>
            <person name="Buck G.A."/>
        </authorList>
    </citation>
    <scope>NUCLEOTIDE SEQUENCE [LARGE SCALE GENOMIC DNA]</scope>
    <source>
        <strain evidence="4 5">025E</strain>
    </source>
</reference>
<dbReference type="OrthoDB" id="10355088at2759"/>
<dbReference type="EC" id="3.2.1.18" evidence="4"/>
<feature type="compositionally biased region" description="Low complexity" evidence="1">
    <location>
        <begin position="518"/>
        <end position="534"/>
    </location>
</feature>
<dbReference type="GO" id="GO:0004308">
    <property type="term" value="F:exo-alpha-sialidase activity"/>
    <property type="evidence" value="ECO:0007669"/>
    <property type="project" value="UniProtKB-EC"/>
</dbReference>
<dbReference type="SUPFAM" id="SSF49899">
    <property type="entry name" value="Concanavalin A-like lectins/glucanases"/>
    <property type="match status" value="1"/>
</dbReference>
<dbReference type="RefSeq" id="XP_029224184.1">
    <property type="nucleotide sequence ID" value="XM_029375734.1"/>
</dbReference>
<evidence type="ECO:0000259" key="2">
    <source>
        <dbReference type="Pfam" id="PF13859"/>
    </source>
</evidence>
<dbReference type="CDD" id="cd15482">
    <property type="entry name" value="Sialidase_non-viral"/>
    <property type="match status" value="1"/>
</dbReference>
<accession>A0A3R7N4Q4</accession>
<dbReference type="Gene3D" id="2.120.10.10">
    <property type="match status" value="1"/>
</dbReference>
<sequence>PETTGNTVSLVLYSSDPETGTWRLSKGMSAEGCGSPSVVAWEGNKLLMMAACEDGRRRVYESDNKGETWTEALGTLSRVWGGAPAGAGPGVPSGFITATIGGSGEGRRVLLVTLPVHSGDGGNGQLHLWLADAAHVVDAGPIPTAGDGEDSAAAAAASALLLKGGTELISVYEKRKSGKAQAAGLFAVQLTSQLGRVKEVVETWKTVDARVGELCPSSAAAASGGACGARVPTAGLVGHLAGTVTGTAWVDEYLGVNATVKGGAEAAGTEGGVTFKGRGSWAEWPVGNGGRVQPYHFANYNFTLAATVTIHAAPEKGDSPLPLLGTKMDANGGGAAAFGLSYTSDKKWRVLCGDGAGGPDTSTWEPKKSYNVAIMRQGGGQGSVYIDGLRVGGWQPEQRCETQTGVISHFYIGGDGGGAAEPASEGGRVTVTNVLLYNRPLGADEIGALHKKTVPSSAPEEPTPLKSEGPATSEDVPKSDVDATSPVPQRGPQAASSPTPGNALATGHVPSQREAQSADRGGAAADAAAAKDAASVPATRSNSSNSGGGGGGLLQKRNAEDGAVRGRRVVPLLLLLGLWAFAAL</sequence>
<keyword evidence="5" id="KW-1185">Reference proteome</keyword>
<evidence type="ECO:0000313" key="5">
    <source>
        <dbReference type="Proteomes" id="UP000284403"/>
    </source>
</evidence>
<dbReference type="GeneID" id="40322514"/>
<evidence type="ECO:0000259" key="3">
    <source>
        <dbReference type="Pfam" id="PF22925"/>
    </source>
</evidence>
<gene>
    <name evidence="4" type="ORF">Tco025E_08903</name>
</gene>
<dbReference type="InterPro" id="IPR013320">
    <property type="entry name" value="ConA-like_dom_sf"/>
</dbReference>
<dbReference type="AlphaFoldDB" id="A0A3R7N4Q4"/>
<dbReference type="PRINTS" id="PR01803">
    <property type="entry name" value="TCSIALIDASE"/>
</dbReference>
<dbReference type="InterPro" id="IPR011040">
    <property type="entry name" value="Sialidase"/>
</dbReference>
<organism evidence="4 5">
    <name type="scientific">Trypanosoma conorhini</name>
    <dbReference type="NCBI Taxonomy" id="83891"/>
    <lineage>
        <taxon>Eukaryota</taxon>
        <taxon>Discoba</taxon>
        <taxon>Euglenozoa</taxon>
        <taxon>Kinetoplastea</taxon>
        <taxon>Metakinetoplastina</taxon>
        <taxon>Trypanosomatida</taxon>
        <taxon>Trypanosomatidae</taxon>
        <taxon>Trypanosoma</taxon>
    </lineage>
</organism>
<keyword evidence="4" id="KW-0326">Glycosidase</keyword>
<comment type="caution">
    <text evidence="4">The sequence shown here is derived from an EMBL/GenBank/DDBJ whole genome shotgun (WGS) entry which is preliminary data.</text>
</comment>
<dbReference type="InterPro" id="IPR055239">
    <property type="entry name" value="TS_C"/>
</dbReference>
<protein>
    <submittedName>
        <fullName evidence="4">Trans-sialidase</fullName>
        <ecNumber evidence="4">3.2.1.18</ecNumber>
    </submittedName>
</protein>
<name>A0A3R7N4Q4_9TRYP</name>
<keyword evidence="4" id="KW-0378">Hydrolase</keyword>
<feature type="domain" description="Trans-sialidase C-terminal" evidence="3">
    <location>
        <begin position="232"/>
        <end position="442"/>
    </location>
</feature>
<dbReference type="Gene3D" id="2.60.120.200">
    <property type="match status" value="1"/>
</dbReference>
<dbReference type="InterPro" id="IPR036278">
    <property type="entry name" value="Sialidase_sf"/>
</dbReference>
<dbReference type="InterPro" id="IPR008377">
    <property type="entry name" value="Sialidase_trypan"/>
</dbReference>
<evidence type="ECO:0000313" key="4">
    <source>
        <dbReference type="EMBL" id="RNF00136.1"/>
    </source>
</evidence>
<evidence type="ECO:0000256" key="1">
    <source>
        <dbReference type="SAM" id="MobiDB-lite"/>
    </source>
</evidence>
<dbReference type="Proteomes" id="UP000284403">
    <property type="component" value="Unassembled WGS sequence"/>
</dbReference>
<dbReference type="InterPro" id="IPR021287">
    <property type="entry name" value="Trans-sialidase_CS"/>
</dbReference>
<dbReference type="SUPFAM" id="SSF50939">
    <property type="entry name" value="Sialidases"/>
    <property type="match status" value="1"/>
</dbReference>
<dbReference type="Pfam" id="PF11052">
    <property type="entry name" value="Tr-sialidase_C"/>
    <property type="match status" value="1"/>
</dbReference>